<keyword evidence="3" id="KW-1185">Reference proteome</keyword>
<evidence type="ECO:0000256" key="1">
    <source>
        <dbReference type="SAM" id="SignalP"/>
    </source>
</evidence>
<dbReference type="EMBL" id="CP045894">
    <property type="protein sequence ID" value="QQP55106.1"/>
    <property type="molecule type" value="Genomic_DNA"/>
</dbReference>
<feature type="chain" id="PRO_5031176520" evidence="1">
    <location>
        <begin position="19"/>
        <end position="211"/>
    </location>
</feature>
<keyword evidence="1" id="KW-0732">Signal</keyword>
<evidence type="ECO:0000313" key="3">
    <source>
        <dbReference type="Proteomes" id="UP000595437"/>
    </source>
</evidence>
<organism evidence="2 3">
    <name type="scientific">Caligus rogercresseyi</name>
    <name type="common">Sea louse</name>
    <dbReference type="NCBI Taxonomy" id="217165"/>
    <lineage>
        <taxon>Eukaryota</taxon>
        <taxon>Metazoa</taxon>
        <taxon>Ecdysozoa</taxon>
        <taxon>Arthropoda</taxon>
        <taxon>Crustacea</taxon>
        <taxon>Multicrustacea</taxon>
        <taxon>Hexanauplia</taxon>
        <taxon>Copepoda</taxon>
        <taxon>Siphonostomatoida</taxon>
        <taxon>Caligidae</taxon>
        <taxon>Caligus</taxon>
    </lineage>
</organism>
<name>A0A7T8KFX7_CALRO</name>
<sequence length="211" mass="20804">MIISFFFQAICALVLCSAISIDAGRTSPPLSSYGAGPVAAGSSFVPVAASGSSFGGSSAAGSSFSGSASAGPAAPVVAILSETNNAPGTLGDNSDFDNAFEAENGLKVQSSGSTVGDALVMKGSYEYIGDDERIPSLCPSSSPDVAIPFPEIAAAVEAQIAFAAQEDAAGGPAAAAGGFVDPNPSVLPAKANLLLPFLATDNNVFLISSFD</sequence>
<dbReference type="Proteomes" id="UP000595437">
    <property type="component" value="Chromosome 5"/>
</dbReference>
<evidence type="ECO:0000313" key="2">
    <source>
        <dbReference type="EMBL" id="QQP55106.1"/>
    </source>
</evidence>
<dbReference type="AlphaFoldDB" id="A0A7T8KFX7"/>
<reference evidence="3" key="1">
    <citation type="submission" date="2021-01" db="EMBL/GenBank/DDBJ databases">
        <title>Caligus Genome Assembly.</title>
        <authorList>
            <person name="Gallardo-Escarate C."/>
        </authorList>
    </citation>
    <scope>NUCLEOTIDE SEQUENCE [LARGE SCALE GENOMIC DNA]</scope>
</reference>
<protein>
    <submittedName>
        <fullName evidence="2">Uncharacterized protein</fullName>
    </submittedName>
</protein>
<gene>
    <name evidence="2" type="ORF">FKW44_008177</name>
</gene>
<feature type="signal peptide" evidence="1">
    <location>
        <begin position="1"/>
        <end position="18"/>
    </location>
</feature>
<accession>A0A7T8KFX7</accession>
<proteinExistence type="predicted"/>